<sequence>MYSFIGRSLKTNTFITDITQLLLACKNGKLQKEISYIQQEATLVQPNPQMPSSYVVNGLVKPPLEAPRESLLPPLVIPPPRIPPRLVFPTVPPLGSTPLSGPPTLFIPPLF</sequence>
<accession>A0A0B7BD45</accession>
<dbReference type="AlphaFoldDB" id="A0A0B7BD45"/>
<evidence type="ECO:0000313" key="1">
    <source>
        <dbReference type="EMBL" id="CEK91234.1"/>
    </source>
</evidence>
<organism evidence="2">
    <name type="scientific">Arion vulgaris</name>
    <dbReference type="NCBI Taxonomy" id="1028688"/>
    <lineage>
        <taxon>Eukaryota</taxon>
        <taxon>Metazoa</taxon>
        <taxon>Spiralia</taxon>
        <taxon>Lophotrochozoa</taxon>
        <taxon>Mollusca</taxon>
        <taxon>Gastropoda</taxon>
        <taxon>Heterobranchia</taxon>
        <taxon>Euthyneura</taxon>
        <taxon>Panpulmonata</taxon>
        <taxon>Eupulmonata</taxon>
        <taxon>Stylommatophora</taxon>
        <taxon>Helicina</taxon>
        <taxon>Arionoidea</taxon>
        <taxon>Arionidae</taxon>
        <taxon>Arion</taxon>
    </lineage>
</organism>
<evidence type="ECO:0000313" key="2">
    <source>
        <dbReference type="EMBL" id="CEK91239.1"/>
    </source>
</evidence>
<name>A0A0B7BD45_9EUPU</name>
<dbReference type="EMBL" id="HACG01044374">
    <property type="protein sequence ID" value="CEK91239.1"/>
    <property type="molecule type" value="Transcribed_RNA"/>
</dbReference>
<protein>
    <submittedName>
        <fullName evidence="2">Uncharacterized protein</fullName>
    </submittedName>
</protein>
<proteinExistence type="predicted"/>
<gene>
    <name evidence="2" type="primary">ORF181715</name>
    <name evidence="1" type="synonym">ORF181668</name>
</gene>
<dbReference type="EMBL" id="HACG01044369">
    <property type="protein sequence ID" value="CEK91234.1"/>
    <property type="molecule type" value="Transcribed_RNA"/>
</dbReference>
<reference evidence="2" key="1">
    <citation type="submission" date="2014-12" db="EMBL/GenBank/DDBJ databases">
        <title>Insight into the proteome of Arion vulgaris.</title>
        <authorList>
            <person name="Aradska J."/>
            <person name="Bulat T."/>
            <person name="Smidak R."/>
            <person name="Sarate P."/>
            <person name="Gangsoo J."/>
            <person name="Sialana F."/>
            <person name="Bilban M."/>
            <person name="Lubec G."/>
        </authorList>
    </citation>
    <scope>NUCLEOTIDE SEQUENCE</scope>
    <source>
        <tissue evidence="2">Skin</tissue>
    </source>
</reference>